<dbReference type="Proteomes" id="UP000182882">
    <property type="component" value="Unassembled WGS sequence"/>
</dbReference>
<name>A0A1H2EN69_9PROT</name>
<organism evidence="2 3">
    <name type="scientific">Nitrosomonas ureae</name>
    <dbReference type="NCBI Taxonomy" id="44577"/>
    <lineage>
        <taxon>Bacteria</taxon>
        <taxon>Pseudomonadati</taxon>
        <taxon>Pseudomonadota</taxon>
        <taxon>Betaproteobacteria</taxon>
        <taxon>Nitrosomonadales</taxon>
        <taxon>Nitrosomonadaceae</taxon>
        <taxon>Nitrosomonas</taxon>
    </lineage>
</organism>
<evidence type="ECO:0000313" key="2">
    <source>
        <dbReference type="EMBL" id="SDT96566.1"/>
    </source>
</evidence>
<keyword evidence="1" id="KW-0472">Membrane</keyword>
<protein>
    <submittedName>
        <fullName evidence="2">Uncharacterized protein</fullName>
    </submittedName>
</protein>
<feature type="transmembrane region" description="Helical" evidence="1">
    <location>
        <begin position="6"/>
        <end position="30"/>
    </location>
</feature>
<reference evidence="3" key="1">
    <citation type="submission" date="2016-10" db="EMBL/GenBank/DDBJ databases">
        <authorList>
            <person name="Varghese N."/>
            <person name="Submissions S."/>
        </authorList>
    </citation>
    <scope>NUCLEOTIDE SEQUENCE [LARGE SCALE GENOMIC DNA]</scope>
    <source>
        <strain evidence="3">Nm10</strain>
    </source>
</reference>
<keyword evidence="1" id="KW-1133">Transmembrane helix</keyword>
<keyword evidence="3" id="KW-1185">Reference proteome</keyword>
<gene>
    <name evidence="2" type="ORF">SAMN05216406_11421</name>
</gene>
<evidence type="ECO:0000256" key="1">
    <source>
        <dbReference type="SAM" id="Phobius"/>
    </source>
</evidence>
<accession>A0A1H2EN69</accession>
<dbReference type="EMBL" id="FNLN01000014">
    <property type="protein sequence ID" value="SDT96566.1"/>
    <property type="molecule type" value="Genomic_DNA"/>
</dbReference>
<evidence type="ECO:0000313" key="3">
    <source>
        <dbReference type="Proteomes" id="UP000182882"/>
    </source>
</evidence>
<sequence>MLDMGLILFLACNPHIAAYLLIVVFGSFCLSGEIIMSMYKQFGTDKELEKKGITLDYGTFRITAARAGSSNSKFVRTHEFLTKPVRRLIEQEILPVEKEREINRRLYAKAVVLNWEVQDEKGKWKQGIEGPDGSILPYTEENVINAFADLPDLFTDFQIQTNKMQLFRIADREADAKN</sequence>
<proteinExistence type="predicted"/>
<keyword evidence="1" id="KW-0812">Transmembrane</keyword>
<dbReference type="AlphaFoldDB" id="A0A1H2EN69"/>